<gene>
    <name evidence="2" type="ORF">HG543_45240</name>
</gene>
<name>A0A848LXP8_9BACT</name>
<sequence>MGTMRSVWLALALLLAGCPGGTKGPDTGVDSDDDGVVDAEDCAAWSKERWRTLEVFRDEDGDGLGAGGTRLQCIGERPPVGWALTAGDCADGDASRWREVPGLYPDRDGDGATAPGPVTGCVGDSLGGFHSQPGPEDCDDTDGRYQQTARAWRDLDGDGHGSDTSVTYCLGARLPAGHVALEGDCAPYDSTRAVALAYTYRDADADGFTVPEQGTLCATTLPSGYLNTARDLDCDDRSATRWRLRDVYVDTDGDGFGAGAAEARCIGDAPGPGFAWEGEDCAAGDGTRWQWRSYAHRDQDGDGATVPQTGVQCSGEELPDGYHVWPGALDCDDTSPARRVSWDVYPDTDGDGVGAGARQTLCAGGTLPQGYSARDSDCATSDATRWQVLAFSHRDGDGDGFTVPQTGTVCSGATLPAGHATSARGLDCDDTVPARHTSVQAWVDTDADGVGAGEPVVMCTDGTVPKPWSGSGTDCAADDGTRWRMLPYAHVDRDEDGHTQSEAGGLCAGAELPEPYFAQAKGNDCDDTDASLFRWAVLYPDADGDGVGAGARTVPCLGRDVPRGFSFKGYDVDDRNASVQEDAEDDLLVELLLMP</sequence>
<dbReference type="AlphaFoldDB" id="A0A848LXP8"/>
<evidence type="ECO:0000256" key="1">
    <source>
        <dbReference type="SAM" id="SignalP"/>
    </source>
</evidence>
<dbReference type="EMBL" id="JABBJJ010000375">
    <property type="protein sequence ID" value="NMO22014.1"/>
    <property type="molecule type" value="Genomic_DNA"/>
</dbReference>
<feature type="chain" id="PRO_5032591142" description="Lipoprotein" evidence="1">
    <location>
        <begin position="25"/>
        <end position="595"/>
    </location>
</feature>
<accession>A0A848LXP8</accession>
<keyword evidence="3" id="KW-1185">Reference proteome</keyword>
<dbReference type="Proteomes" id="UP000518300">
    <property type="component" value="Unassembled WGS sequence"/>
</dbReference>
<feature type="signal peptide" evidence="1">
    <location>
        <begin position="1"/>
        <end position="24"/>
    </location>
</feature>
<protein>
    <recommendedName>
        <fullName evidence="4">Lipoprotein</fullName>
    </recommendedName>
</protein>
<evidence type="ECO:0000313" key="3">
    <source>
        <dbReference type="Proteomes" id="UP000518300"/>
    </source>
</evidence>
<evidence type="ECO:0008006" key="4">
    <source>
        <dbReference type="Google" id="ProtNLM"/>
    </source>
</evidence>
<keyword evidence="1" id="KW-0732">Signal</keyword>
<evidence type="ECO:0000313" key="2">
    <source>
        <dbReference type="EMBL" id="NMO22014.1"/>
    </source>
</evidence>
<organism evidence="2 3">
    <name type="scientific">Pyxidicoccus fallax</name>
    <dbReference type="NCBI Taxonomy" id="394095"/>
    <lineage>
        <taxon>Bacteria</taxon>
        <taxon>Pseudomonadati</taxon>
        <taxon>Myxococcota</taxon>
        <taxon>Myxococcia</taxon>
        <taxon>Myxococcales</taxon>
        <taxon>Cystobacterineae</taxon>
        <taxon>Myxococcaceae</taxon>
        <taxon>Pyxidicoccus</taxon>
    </lineage>
</organism>
<dbReference type="RefSeq" id="WP_169351179.1">
    <property type="nucleotide sequence ID" value="NZ_JABBJJ010000375.1"/>
</dbReference>
<dbReference type="PROSITE" id="PS51257">
    <property type="entry name" value="PROKAR_LIPOPROTEIN"/>
    <property type="match status" value="1"/>
</dbReference>
<proteinExistence type="predicted"/>
<reference evidence="2 3" key="1">
    <citation type="submission" date="2020-04" db="EMBL/GenBank/DDBJ databases">
        <title>Draft genome of Pyxidicoccus fallax type strain.</title>
        <authorList>
            <person name="Whitworth D.E."/>
        </authorList>
    </citation>
    <scope>NUCLEOTIDE SEQUENCE [LARGE SCALE GENOMIC DNA]</scope>
    <source>
        <strain evidence="2 3">DSM 14698</strain>
    </source>
</reference>
<comment type="caution">
    <text evidence="2">The sequence shown here is derived from an EMBL/GenBank/DDBJ whole genome shotgun (WGS) entry which is preliminary data.</text>
</comment>